<dbReference type="SUPFAM" id="SSF51905">
    <property type="entry name" value="FAD/NAD(P)-binding domain"/>
    <property type="match status" value="1"/>
</dbReference>
<keyword evidence="2" id="KW-0285">Flavoprotein</keyword>
<dbReference type="EMBL" id="MU151138">
    <property type="protein sequence ID" value="KAF9449194.1"/>
    <property type="molecule type" value="Genomic_DNA"/>
</dbReference>
<keyword evidence="6" id="KW-1185">Reference proteome</keyword>
<dbReference type="GO" id="GO:0004499">
    <property type="term" value="F:N,N-dimethylaniline monooxygenase activity"/>
    <property type="evidence" value="ECO:0007669"/>
    <property type="project" value="InterPro"/>
</dbReference>
<evidence type="ECO:0000313" key="5">
    <source>
        <dbReference type="EMBL" id="KAF9449194.1"/>
    </source>
</evidence>
<protein>
    <submittedName>
        <fullName evidence="5">FAD/NAD(P)-binding domain-containing protein</fullName>
    </submittedName>
</protein>
<keyword evidence="3" id="KW-0274">FAD</keyword>
<dbReference type="Pfam" id="PF00743">
    <property type="entry name" value="FMO-like"/>
    <property type="match status" value="1"/>
</dbReference>
<evidence type="ECO:0000256" key="2">
    <source>
        <dbReference type="ARBA" id="ARBA00022630"/>
    </source>
</evidence>
<sequence>MPDGTPSESMNTNNTPPNPWWDKPIYDQRSLKIICVGAGASGLLFAYKLQRSFENFELTLYEKNEDIGGTWLENKYPGCACDIAAHAYCWSFEPNPNWSSTYAGSDEIHEYFTRFTDKYGLRKYCQFKKQISRAEWDNEKGQWNVEITDVNTGNVTQDWCHFLINGSGVLNSWKWPDIPGIDKFEGNILHTAKYDRDLDLTDKNVALIGTGSSAIQVLPSILPKVKKVTTFNRSSTWVFPVQGFQQRHYTPEEKQEFVADPKKLEEHRRELDSSLNGAYAIFFKDSPVQDSMTSTMRGAMAKRLKGSGLEDKVIPKWGVGCRRMTPGVGYLEALTHEKTEVVTSGVKEITEKGLVSDEGKEYTADVIICATGFNTNYIPRFPIIGSNGQSLAEAWKDEPANYLGVAAAGYPNYFVFVGPNSPVGNGPVLIAIEAQADYMLKLINRFQTENIQSFSPKLEAVKDFMEHKDAYMKRTVWELECRSWYKSNSISGKVTALWTGSTLHYLEMMAEPRYEDWNFTYIGGNRFSYMGNGYSLTESDKTADWSYYLRNVDDSPLLGRAKHWRTVNRSGTIERDGMFVVLLRPIIYWLVLKLPCLESHSSSDGLAHCGKMVLG</sequence>
<gene>
    <name evidence="5" type="ORF">P691DRAFT_791451</name>
</gene>
<evidence type="ECO:0000256" key="3">
    <source>
        <dbReference type="ARBA" id="ARBA00022827"/>
    </source>
</evidence>
<evidence type="ECO:0000313" key="6">
    <source>
        <dbReference type="Proteomes" id="UP000807342"/>
    </source>
</evidence>
<dbReference type="PANTHER" id="PTHR42877:SF8">
    <property type="entry name" value="MONOOXYGENASE"/>
    <property type="match status" value="1"/>
</dbReference>
<dbReference type="InterPro" id="IPR051209">
    <property type="entry name" value="FAD-bind_Monooxygenase_sf"/>
</dbReference>
<dbReference type="PANTHER" id="PTHR42877">
    <property type="entry name" value="L-ORNITHINE N(5)-MONOOXYGENASE-RELATED"/>
    <property type="match status" value="1"/>
</dbReference>
<dbReference type="OrthoDB" id="66881at2759"/>
<dbReference type="GO" id="GO:0050660">
    <property type="term" value="F:flavin adenine dinucleotide binding"/>
    <property type="evidence" value="ECO:0007669"/>
    <property type="project" value="InterPro"/>
</dbReference>
<dbReference type="Gene3D" id="3.50.50.60">
    <property type="entry name" value="FAD/NAD(P)-binding domain"/>
    <property type="match status" value="2"/>
</dbReference>
<comment type="caution">
    <text evidence="5">The sequence shown here is derived from an EMBL/GenBank/DDBJ whole genome shotgun (WGS) entry which is preliminary data.</text>
</comment>
<proteinExistence type="inferred from homology"/>
<dbReference type="AlphaFoldDB" id="A0A9P5XDV1"/>
<keyword evidence="4" id="KW-0560">Oxidoreductase</keyword>
<comment type="similarity">
    <text evidence="1">Belongs to the FAD-binding monooxygenase family.</text>
</comment>
<accession>A0A9P5XDV1</accession>
<dbReference type="InterPro" id="IPR036188">
    <property type="entry name" value="FAD/NAD-bd_sf"/>
</dbReference>
<evidence type="ECO:0000256" key="1">
    <source>
        <dbReference type="ARBA" id="ARBA00010139"/>
    </source>
</evidence>
<dbReference type="GO" id="GO:0050661">
    <property type="term" value="F:NADP binding"/>
    <property type="evidence" value="ECO:0007669"/>
    <property type="project" value="InterPro"/>
</dbReference>
<reference evidence="5" key="1">
    <citation type="submission" date="2020-11" db="EMBL/GenBank/DDBJ databases">
        <authorList>
            <consortium name="DOE Joint Genome Institute"/>
            <person name="Ahrendt S."/>
            <person name="Riley R."/>
            <person name="Andreopoulos W."/>
            <person name="Labutti K."/>
            <person name="Pangilinan J."/>
            <person name="Ruiz-Duenas F.J."/>
            <person name="Barrasa J.M."/>
            <person name="Sanchez-Garcia M."/>
            <person name="Camarero S."/>
            <person name="Miyauchi S."/>
            <person name="Serrano A."/>
            <person name="Linde D."/>
            <person name="Babiker R."/>
            <person name="Drula E."/>
            <person name="Ayuso-Fernandez I."/>
            <person name="Pacheco R."/>
            <person name="Padilla G."/>
            <person name="Ferreira P."/>
            <person name="Barriuso J."/>
            <person name="Kellner H."/>
            <person name="Castanera R."/>
            <person name="Alfaro M."/>
            <person name="Ramirez L."/>
            <person name="Pisabarro A.G."/>
            <person name="Kuo A."/>
            <person name="Tritt A."/>
            <person name="Lipzen A."/>
            <person name="He G."/>
            <person name="Yan M."/>
            <person name="Ng V."/>
            <person name="Cullen D."/>
            <person name="Martin F."/>
            <person name="Rosso M.-N."/>
            <person name="Henrissat B."/>
            <person name="Hibbett D."/>
            <person name="Martinez A.T."/>
            <person name="Grigoriev I.V."/>
        </authorList>
    </citation>
    <scope>NUCLEOTIDE SEQUENCE</scope>
    <source>
        <strain evidence="5">MF-IS2</strain>
    </source>
</reference>
<name>A0A9P5XDV1_9AGAR</name>
<evidence type="ECO:0000256" key="4">
    <source>
        <dbReference type="ARBA" id="ARBA00023002"/>
    </source>
</evidence>
<dbReference type="InterPro" id="IPR020946">
    <property type="entry name" value="Flavin_mOase-like"/>
</dbReference>
<organism evidence="5 6">
    <name type="scientific">Macrolepiota fuliginosa MF-IS2</name>
    <dbReference type="NCBI Taxonomy" id="1400762"/>
    <lineage>
        <taxon>Eukaryota</taxon>
        <taxon>Fungi</taxon>
        <taxon>Dikarya</taxon>
        <taxon>Basidiomycota</taxon>
        <taxon>Agaricomycotina</taxon>
        <taxon>Agaricomycetes</taxon>
        <taxon>Agaricomycetidae</taxon>
        <taxon>Agaricales</taxon>
        <taxon>Agaricineae</taxon>
        <taxon>Agaricaceae</taxon>
        <taxon>Macrolepiota</taxon>
    </lineage>
</organism>
<dbReference type="Proteomes" id="UP000807342">
    <property type="component" value="Unassembled WGS sequence"/>
</dbReference>